<accession>A0A1A9UGW8</accession>
<dbReference type="AlphaFoldDB" id="A0A1A9UGW8"/>
<organism evidence="2 3">
    <name type="scientific">Glossina austeni</name>
    <name type="common">Savannah tsetse fly</name>
    <dbReference type="NCBI Taxonomy" id="7395"/>
    <lineage>
        <taxon>Eukaryota</taxon>
        <taxon>Metazoa</taxon>
        <taxon>Ecdysozoa</taxon>
        <taxon>Arthropoda</taxon>
        <taxon>Hexapoda</taxon>
        <taxon>Insecta</taxon>
        <taxon>Pterygota</taxon>
        <taxon>Neoptera</taxon>
        <taxon>Endopterygota</taxon>
        <taxon>Diptera</taxon>
        <taxon>Brachycera</taxon>
        <taxon>Muscomorpha</taxon>
        <taxon>Hippoboscoidea</taxon>
        <taxon>Glossinidae</taxon>
        <taxon>Glossina</taxon>
    </lineage>
</organism>
<sequence length="139" mass="15793">MKTNLESSTAISINNFLPTGFNKFLNSTSALYMYCYVISSFPYSSSTLYFNLNWRHSVVKLHTTGADGTLTHNHIIPCSLKPSQPHSIQQLRTGNSRRNNNKKKLANICGGTVAHKQMWRSAILHRLCFYRMRSPLLAN</sequence>
<proteinExistence type="predicted"/>
<keyword evidence="1" id="KW-1133">Transmembrane helix</keyword>
<dbReference type="EnsemblMetazoa" id="GAUT004512-RA">
    <property type="protein sequence ID" value="GAUT004512-PA"/>
    <property type="gene ID" value="GAUT004512"/>
</dbReference>
<name>A0A1A9UGW8_GLOAU</name>
<dbReference type="VEuPathDB" id="VectorBase:GAUT004512"/>
<evidence type="ECO:0000313" key="2">
    <source>
        <dbReference type="EnsemblMetazoa" id="GAUT004512-PA"/>
    </source>
</evidence>
<reference evidence="2" key="1">
    <citation type="submission" date="2020-05" db="UniProtKB">
        <authorList>
            <consortium name="EnsemblMetazoa"/>
        </authorList>
    </citation>
    <scope>IDENTIFICATION</scope>
    <source>
        <strain evidence="2">TTRI</strain>
    </source>
</reference>
<evidence type="ECO:0000256" key="1">
    <source>
        <dbReference type="SAM" id="Phobius"/>
    </source>
</evidence>
<keyword evidence="1" id="KW-0812">Transmembrane</keyword>
<keyword evidence="1" id="KW-0472">Membrane</keyword>
<dbReference type="Proteomes" id="UP000078200">
    <property type="component" value="Unassembled WGS sequence"/>
</dbReference>
<protein>
    <submittedName>
        <fullName evidence="2">Uncharacterized protein</fullName>
    </submittedName>
</protein>
<keyword evidence="3" id="KW-1185">Reference proteome</keyword>
<feature type="transmembrane region" description="Helical" evidence="1">
    <location>
        <begin position="31"/>
        <end position="52"/>
    </location>
</feature>
<evidence type="ECO:0000313" key="3">
    <source>
        <dbReference type="Proteomes" id="UP000078200"/>
    </source>
</evidence>